<evidence type="ECO:0000256" key="2">
    <source>
        <dbReference type="PROSITE-ProRule" id="PRU00335"/>
    </source>
</evidence>
<reference evidence="4 5" key="1">
    <citation type="submission" date="2020-08" db="EMBL/GenBank/DDBJ databases">
        <title>Genomic Encyclopedia of Type Strains, Phase III (KMG-III): the genomes of soil and plant-associated and newly described type strains.</title>
        <authorList>
            <person name="Whitman W."/>
        </authorList>
    </citation>
    <scope>NUCLEOTIDE SEQUENCE [LARGE SCALE GENOMIC DNA]</scope>
    <source>
        <strain evidence="4 5">CECT 5831</strain>
    </source>
</reference>
<dbReference type="PANTHER" id="PTHR43479">
    <property type="entry name" value="ACREF/ENVCD OPERON REPRESSOR-RELATED"/>
    <property type="match status" value="1"/>
</dbReference>
<comment type="caution">
    <text evidence="4">The sequence shown here is derived from an EMBL/GenBank/DDBJ whole genome shotgun (WGS) entry which is preliminary data.</text>
</comment>
<dbReference type="GO" id="GO:0003677">
    <property type="term" value="F:DNA binding"/>
    <property type="evidence" value="ECO:0007669"/>
    <property type="project" value="UniProtKB-UniRule"/>
</dbReference>
<dbReference type="InterPro" id="IPR009057">
    <property type="entry name" value="Homeodomain-like_sf"/>
</dbReference>
<feature type="DNA-binding region" description="H-T-H motif" evidence="2">
    <location>
        <begin position="45"/>
        <end position="64"/>
    </location>
</feature>
<dbReference type="PRINTS" id="PR00455">
    <property type="entry name" value="HTHTETR"/>
</dbReference>
<sequence>MNPKENIHPIEAPAGLRERKKRLAQAAIEEAALRLFQQKGYEQTSIQDVADAVTMSSRTFFRYYASKEEVLSGPIRSTQLDGIRYLQEAAPPASPHAALKSVFGYLAGQYQKQRPGLVLRYRIAGQTPSIASLFLYTLMETEPALCDALWSKFEIGVDRDEVRFLVAVYMAALRVSIEEWLELGEDTDLVDVLHRHMDRLSSMPPR</sequence>
<evidence type="ECO:0000313" key="5">
    <source>
        <dbReference type="Proteomes" id="UP000517523"/>
    </source>
</evidence>
<dbReference type="EMBL" id="JACHXJ010000003">
    <property type="protein sequence ID" value="MBB3129112.1"/>
    <property type="molecule type" value="Genomic_DNA"/>
</dbReference>
<dbReference type="RefSeq" id="WP_246426686.1">
    <property type="nucleotide sequence ID" value="NZ_JACHXJ010000003.1"/>
</dbReference>
<evidence type="ECO:0000259" key="3">
    <source>
        <dbReference type="PROSITE" id="PS50977"/>
    </source>
</evidence>
<dbReference type="InterPro" id="IPR050624">
    <property type="entry name" value="HTH-type_Tx_Regulator"/>
</dbReference>
<feature type="domain" description="HTH tetR-type" evidence="3">
    <location>
        <begin position="22"/>
        <end position="82"/>
    </location>
</feature>
<dbReference type="Pfam" id="PF00440">
    <property type="entry name" value="TetR_N"/>
    <property type="match status" value="1"/>
</dbReference>
<accession>A0A839TQW4</accession>
<dbReference type="SUPFAM" id="SSF46689">
    <property type="entry name" value="Homeodomain-like"/>
    <property type="match status" value="1"/>
</dbReference>
<proteinExistence type="predicted"/>
<organism evidence="4 5">
    <name type="scientific">Paenibacillus rhizosphaerae</name>
    <dbReference type="NCBI Taxonomy" id="297318"/>
    <lineage>
        <taxon>Bacteria</taxon>
        <taxon>Bacillati</taxon>
        <taxon>Bacillota</taxon>
        <taxon>Bacilli</taxon>
        <taxon>Bacillales</taxon>
        <taxon>Paenibacillaceae</taxon>
        <taxon>Paenibacillus</taxon>
    </lineage>
</organism>
<evidence type="ECO:0000256" key="1">
    <source>
        <dbReference type="ARBA" id="ARBA00023125"/>
    </source>
</evidence>
<evidence type="ECO:0000313" key="4">
    <source>
        <dbReference type="EMBL" id="MBB3129112.1"/>
    </source>
</evidence>
<protein>
    <submittedName>
        <fullName evidence="4">AcrR family transcriptional regulator</fullName>
    </submittedName>
</protein>
<dbReference type="AlphaFoldDB" id="A0A839TQW4"/>
<name>A0A839TQW4_9BACL</name>
<dbReference type="InterPro" id="IPR001647">
    <property type="entry name" value="HTH_TetR"/>
</dbReference>
<dbReference type="Proteomes" id="UP000517523">
    <property type="component" value="Unassembled WGS sequence"/>
</dbReference>
<keyword evidence="1 2" id="KW-0238">DNA-binding</keyword>
<dbReference type="PROSITE" id="PS50977">
    <property type="entry name" value="HTH_TETR_2"/>
    <property type="match status" value="1"/>
</dbReference>
<dbReference type="Gene3D" id="1.10.357.10">
    <property type="entry name" value="Tetracycline Repressor, domain 2"/>
    <property type="match status" value="1"/>
</dbReference>
<dbReference type="PANTHER" id="PTHR43479:SF11">
    <property type="entry name" value="ACREF_ENVCD OPERON REPRESSOR-RELATED"/>
    <property type="match status" value="1"/>
</dbReference>
<gene>
    <name evidence="4" type="ORF">FHS19_003787</name>
</gene>